<dbReference type="InterPro" id="IPR003676">
    <property type="entry name" value="SAUR_fam"/>
</dbReference>
<reference evidence="2 3" key="1">
    <citation type="journal article" date="2024" name="Plant Biotechnol. J.">
        <title>Dendrobium thyrsiflorum genome and its molecular insights into genes involved in important horticultural traits.</title>
        <authorList>
            <person name="Chen B."/>
            <person name="Wang J.Y."/>
            <person name="Zheng P.J."/>
            <person name="Li K.L."/>
            <person name="Liang Y.M."/>
            <person name="Chen X.F."/>
            <person name="Zhang C."/>
            <person name="Zhao X."/>
            <person name="He X."/>
            <person name="Zhang G.Q."/>
            <person name="Liu Z.J."/>
            <person name="Xu Q."/>
        </authorList>
    </citation>
    <scope>NUCLEOTIDE SEQUENCE [LARGE SCALE GENOMIC DNA]</scope>
    <source>
        <strain evidence="2">GZMU011</strain>
    </source>
</reference>
<evidence type="ECO:0000256" key="1">
    <source>
        <dbReference type="ARBA" id="ARBA00006974"/>
    </source>
</evidence>
<dbReference type="PANTHER" id="PTHR31374">
    <property type="entry name" value="AUXIN-INDUCED PROTEIN-LIKE-RELATED"/>
    <property type="match status" value="1"/>
</dbReference>
<name>A0ABD0UED0_DENTH</name>
<evidence type="ECO:0000313" key="3">
    <source>
        <dbReference type="Proteomes" id="UP001552299"/>
    </source>
</evidence>
<keyword evidence="3" id="KW-1185">Reference proteome</keyword>
<gene>
    <name evidence="2" type="ORF">M5K25_019213</name>
</gene>
<evidence type="ECO:0000313" key="2">
    <source>
        <dbReference type="EMBL" id="KAL0911100.1"/>
    </source>
</evidence>
<protein>
    <submittedName>
        <fullName evidence="2">Uncharacterized protein</fullName>
    </submittedName>
</protein>
<dbReference type="Pfam" id="PF02519">
    <property type="entry name" value="Auxin_inducible"/>
    <property type="match status" value="1"/>
</dbReference>
<dbReference type="AlphaFoldDB" id="A0ABD0UED0"/>
<dbReference type="EMBL" id="JANQDX010000015">
    <property type="protein sequence ID" value="KAL0911100.1"/>
    <property type="molecule type" value="Genomic_DNA"/>
</dbReference>
<accession>A0ABD0UED0</accession>
<proteinExistence type="inferred from homology"/>
<dbReference type="PANTHER" id="PTHR31374:SF198">
    <property type="entry name" value="AUXIN-RESPONSIVE PROTEIN SAUR72"/>
    <property type="match status" value="1"/>
</dbReference>
<comment type="similarity">
    <text evidence="1">Belongs to the ARG7 family.</text>
</comment>
<sequence>MIMAVARRKEAVLSGEGRLSPPRGFVPVVVGGAYDDDEDTKRFFVHVKLLKDPYVIELLEMAAEEFGYRQEGVLRIPCKIEQFMRTVDEICRN</sequence>
<dbReference type="Proteomes" id="UP001552299">
    <property type="component" value="Unassembled WGS sequence"/>
</dbReference>
<comment type="caution">
    <text evidence="2">The sequence shown here is derived from an EMBL/GenBank/DDBJ whole genome shotgun (WGS) entry which is preliminary data.</text>
</comment>
<organism evidence="2 3">
    <name type="scientific">Dendrobium thyrsiflorum</name>
    <name type="common">Pinecone-like raceme dendrobium</name>
    <name type="synonym">Orchid</name>
    <dbReference type="NCBI Taxonomy" id="117978"/>
    <lineage>
        <taxon>Eukaryota</taxon>
        <taxon>Viridiplantae</taxon>
        <taxon>Streptophyta</taxon>
        <taxon>Embryophyta</taxon>
        <taxon>Tracheophyta</taxon>
        <taxon>Spermatophyta</taxon>
        <taxon>Magnoliopsida</taxon>
        <taxon>Liliopsida</taxon>
        <taxon>Asparagales</taxon>
        <taxon>Orchidaceae</taxon>
        <taxon>Epidendroideae</taxon>
        <taxon>Malaxideae</taxon>
        <taxon>Dendrobiinae</taxon>
        <taxon>Dendrobium</taxon>
    </lineage>
</organism>